<dbReference type="Pfam" id="PF02397">
    <property type="entry name" value="Bac_transf"/>
    <property type="match status" value="1"/>
</dbReference>
<gene>
    <name evidence="4" type="ORF">D7231_33855</name>
</gene>
<proteinExistence type="inferred from homology"/>
<accession>A0A3B0AL16</accession>
<dbReference type="InterPro" id="IPR003362">
    <property type="entry name" value="Bact_transf"/>
</dbReference>
<evidence type="ECO:0000259" key="3">
    <source>
        <dbReference type="Pfam" id="PF02397"/>
    </source>
</evidence>
<keyword evidence="2" id="KW-1133">Transmembrane helix</keyword>
<evidence type="ECO:0000313" key="5">
    <source>
        <dbReference type="Proteomes" id="UP000270343"/>
    </source>
</evidence>
<keyword evidence="4" id="KW-0808">Transferase</keyword>
<comment type="caution">
    <text evidence="4">The sequence shown here is derived from an EMBL/GenBank/DDBJ whole genome shotgun (WGS) entry which is preliminary data.</text>
</comment>
<dbReference type="EMBL" id="RBAM01000036">
    <property type="protein sequence ID" value="RKN59987.1"/>
    <property type="molecule type" value="Genomic_DNA"/>
</dbReference>
<organism evidence="4 5">
    <name type="scientific">Streptomyces klenkii</name>
    <dbReference type="NCBI Taxonomy" id="1420899"/>
    <lineage>
        <taxon>Bacteria</taxon>
        <taxon>Bacillati</taxon>
        <taxon>Actinomycetota</taxon>
        <taxon>Actinomycetes</taxon>
        <taxon>Kitasatosporales</taxon>
        <taxon>Streptomycetaceae</taxon>
        <taxon>Streptomyces</taxon>
    </lineage>
</organism>
<comment type="similarity">
    <text evidence="1">Belongs to the bacterial sugar transferase family.</text>
</comment>
<keyword evidence="2" id="KW-0472">Membrane</keyword>
<sequence>MMEDASAALAAVRWPGGSAVPLPRLRLRRVVSPCLRGCGLTARLCIPEAVYPLSQLSFTGRSSAVPVLSTGSGRSQVGGPRWCTRLAAAVLLFLFLPVLACSAVVVKVTSRGPVFFRQTRLGAGGVPFTLWKLRTMHHDAEAGRKDLRARHGWGDAPLFKLARDPRTTAVGRWLRRTSIDELPQLINVVRGEMALIGPRPALLEEAALWERRHYERLLVLPGMTGLWQVCGRSALSWRTAVALDLYYVRRRSLSMDAWILLRTVPAVLRGRGAY</sequence>
<keyword evidence="2" id="KW-0812">Transmembrane</keyword>
<keyword evidence="5" id="KW-1185">Reference proteome</keyword>
<protein>
    <submittedName>
        <fullName evidence="4">Sugar transferase</fullName>
    </submittedName>
</protein>
<evidence type="ECO:0000256" key="2">
    <source>
        <dbReference type="SAM" id="Phobius"/>
    </source>
</evidence>
<dbReference type="AlphaFoldDB" id="A0A3B0AL16"/>
<dbReference type="Proteomes" id="UP000270343">
    <property type="component" value="Unassembled WGS sequence"/>
</dbReference>
<dbReference type="PANTHER" id="PTHR30576">
    <property type="entry name" value="COLANIC BIOSYNTHESIS UDP-GLUCOSE LIPID CARRIER TRANSFERASE"/>
    <property type="match status" value="1"/>
</dbReference>
<feature type="domain" description="Bacterial sugar transferase" evidence="3">
    <location>
        <begin position="85"/>
        <end position="268"/>
    </location>
</feature>
<feature type="transmembrane region" description="Helical" evidence="2">
    <location>
        <begin position="86"/>
        <end position="108"/>
    </location>
</feature>
<dbReference type="GO" id="GO:0016780">
    <property type="term" value="F:phosphotransferase activity, for other substituted phosphate groups"/>
    <property type="evidence" value="ECO:0007669"/>
    <property type="project" value="TreeGrafter"/>
</dbReference>
<evidence type="ECO:0000256" key="1">
    <source>
        <dbReference type="ARBA" id="ARBA00006464"/>
    </source>
</evidence>
<reference evidence="4 5" key="1">
    <citation type="journal article" date="2015" name="Antonie Van Leeuwenhoek">
        <title>Streptomyces klenkii sp. nov., isolated from deep marine sediment.</title>
        <authorList>
            <person name="Veyisoglu A."/>
            <person name="Sahin N."/>
        </authorList>
    </citation>
    <scope>NUCLEOTIDE SEQUENCE [LARGE SCALE GENOMIC DNA]</scope>
    <source>
        <strain evidence="4 5">KCTC 29202</strain>
    </source>
</reference>
<evidence type="ECO:0000313" key="4">
    <source>
        <dbReference type="EMBL" id="RKN59987.1"/>
    </source>
</evidence>
<name>A0A3B0AL16_9ACTN</name>
<dbReference type="PANTHER" id="PTHR30576:SF10">
    <property type="entry name" value="SLL5057 PROTEIN"/>
    <property type="match status" value="1"/>
</dbReference>